<organism evidence="2 3">
    <name type="scientific">Streptomyces bottropensis</name>
    <dbReference type="NCBI Taxonomy" id="42235"/>
    <lineage>
        <taxon>Bacteria</taxon>
        <taxon>Bacillati</taxon>
        <taxon>Actinomycetota</taxon>
        <taxon>Actinomycetes</taxon>
        <taxon>Kitasatosporales</taxon>
        <taxon>Streptomycetaceae</taxon>
        <taxon>Streptomyces</taxon>
    </lineage>
</organism>
<feature type="compositionally biased region" description="Acidic residues" evidence="1">
    <location>
        <begin position="58"/>
        <end position="83"/>
    </location>
</feature>
<protein>
    <recommendedName>
        <fullName evidence="4">RelA/SpoT domain-containing protein</fullName>
    </recommendedName>
</protein>
<dbReference type="InterPro" id="IPR043519">
    <property type="entry name" value="NT_sf"/>
</dbReference>
<dbReference type="Gene3D" id="3.30.460.10">
    <property type="entry name" value="Beta Polymerase, domain 2"/>
    <property type="match status" value="1"/>
</dbReference>
<sequence>MSELDAAEKGPEAAAVAETPTAPSAIESADAWAEPEEPEEFKGPEGRGVSETPKSPEDAEGAVEESEASEGSEDPQESEEAGSEESAGVAENAEELEGSDQPAEPEERAEREGSVQSIESVEPEGPLEAVAPDELADPDEASDSGEAEDVNEPDAPSEEDGEAGAPETGDQRDNPLADVAEALGERHPEVASVITKLGADDANRLNVIENLKDPEGGGKRTLEIIQELAEGETLEGRSLEEYRSESPGRGPLFEPVEHEVNYEPDGTSRKNGYVEQAKLDDPVRALGASIEDGDRDALDEYGMRLQNEVEPAVYEDVTSLLDEADDAELSIRTKSADGLVDKVNRMTEGSEGRKARPDYEIGDVIDAVGARITVEDTAQLETVLEKSKAYFGTGEDGRLLEVENMYAEPKSGNPSYRVIPMVVAIEVDGKPYTYELQLTTKRASVAADLEHNTVYKSHIETTPGERDVMRRMQAEAAALDQEETRRRHP</sequence>
<evidence type="ECO:0000313" key="3">
    <source>
        <dbReference type="Proteomes" id="UP001310290"/>
    </source>
</evidence>
<gene>
    <name evidence="2" type="ORF">QBA35_18200</name>
</gene>
<dbReference type="RefSeq" id="WP_334659119.1">
    <property type="nucleotide sequence ID" value="NZ_JARULZ010000001.1"/>
</dbReference>
<evidence type="ECO:0008006" key="4">
    <source>
        <dbReference type="Google" id="ProtNLM"/>
    </source>
</evidence>
<evidence type="ECO:0000313" key="2">
    <source>
        <dbReference type="EMBL" id="MEH0635235.1"/>
    </source>
</evidence>
<name>A0ABU8ANJ4_9ACTN</name>
<feature type="compositionally biased region" description="Basic and acidic residues" evidence="1">
    <location>
        <begin position="235"/>
        <end position="246"/>
    </location>
</feature>
<proteinExistence type="predicted"/>
<feature type="compositionally biased region" description="Acidic residues" evidence="1">
    <location>
        <begin position="134"/>
        <end position="162"/>
    </location>
</feature>
<comment type="caution">
    <text evidence="2">The sequence shown here is derived from an EMBL/GenBank/DDBJ whole genome shotgun (WGS) entry which is preliminary data.</text>
</comment>
<accession>A0ABU8ANJ4</accession>
<dbReference type="SUPFAM" id="SSF81301">
    <property type="entry name" value="Nucleotidyltransferase"/>
    <property type="match status" value="1"/>
</dbReference>
<feature type="compositionally biased region" description="Basic and acidic residues" evidence="1">
    <location>
        <begin position="1"/>
        <end position="11"/>
    </location>
</feature>
<feature type="compositionally biased region" description="Low complexity" evidence="1">
    <location>
        <begin position="12"/>
        <end position="25"/>
    </location>
</feature>
<reference evidence="2" key="1">
    <citation type="submission" date="2023-04" db="EMBL/GenBank/DDBJ databases">
        <title>Genomic diversity of scab-causing Streptomyces spp. in the province of Quebec, Canada.</title>
        <authorList>
            <person name="Biessy A."/>
            <person name="Cadieux M."/>
            <person name="Ciotola M."/>
            <person name="Filion M."/>
        </authorList>
    </citation>
    <scope>NUCLEOTIDE SEQUENCE</scope>
    <source>
        <strain evidence="2">B21-115</strain>
    </source>
</reference>
<evidence type="ECO:0000256" key="1">
    <source>
        <dbReference type="SAM" id="MobiDB-lite"/>
    </source>
</evidence>
<feature type="region of interest" description="Disordered" evidence="1">
    <location>
        <begin position="235"/>
        <end position="274"/>
    </location>
</feature>
<dbReference type="EMBL" id="JARULZ010000001">
    <property type="protein sequence ID" value="MEH0635235.1"/>
    <property type="molecule type" value="Genomic_DNA"/>
</dbReference>
<feature type="region of interest" description="Disordered" evidence="1">
    <location>
        <begin position="1"/>
        <end position="187"/>
    </location>
</feature>
<dbReference type="Proteomes" id="UP001310290">
    <property type="component" value="Unassembled WGS sequence"/>
</dbReference>
<keyword evidence="3" id="KW-1185">Reference proteome</keyword>